<dbReference type="RefSeq" id="WP_109762954.1">
    <property type="nucleotide sequence ID" value="NZ_QGGU01000004.1"/>
</dbReference>
<dbReference type="Proteomes" id="UP000245790">
    <property type="component" value="Unassembled WGS sequence"/>
</dbReference>
<comment type="caution">
    <text evidence="6">The sequence shown here is derived from an EMBL/GenBank/DDBJ whole genome shotgun (WGS) entry which is preliminary data.</text>
</comment>
<keyword evidence="6" id="KW-0413">Isomerase</keyword>
<dbReference type="SUPFAM" id="SSF51366">
    <property type="entry name" value="Ribulose-phoshate binding barrel"/>
    <property type="match status" value="1"/>
</dbReference>
<dbReference type="InterPro" id="IPR011060">
    <property type="entry name" value="RibuloseP-bd_barrel"/>
</dbReference>
<dbReference type="GO" id="GO:0003949">
    <property type="term" value="F:1-(5-phosphoribosyl)-5-[(5-phosphoribosylamino)methylideneamino]imidazole-4-carboxamide isomerase activity"/>
    <property type="evidence" value="ECO:0007669"/>
    <property type="project" value="InterPro"/>
</dbReference>
<proteinExistence type="inferred from homology"/>
<evidence type="ECO:0000256" key="3">
    <source>
        <dbReference type="ARBA" id="ARBA00023102"/>
    </source>
</evidence>
<dbReference type="OrthoDB" id="9807749at2"/>
<dbReference type="PANTHER" id="PTHR43090">
    <property type="entry name" value="1-(5-PHOSPHORIBOSYL)-5-[(5-PHOSPHORIBOSYLAMINO)METHYLIDENEAMINO] IMIDAZOLE-4-CARBOXAMIDE ISOMERASE"/>
    <property type="match status" value="1"/>
</dbReference>
<dbReference type="AlphaFoldDB" id="A0A316FWB5"/>
<evidence type="ECO:0000256" key="5">
    <source>
        <dbReference type="RuleBase" id="RU003657"/>
    </source>
</evidence>
<accession>A0A316FWB5</accession>
<evidence type="ECO:0000256" key="2">
    <source>
        <dbReference type="ARBA" id="ARBA00022605"/>
    </source>
</evidence>
<organism evidence="6 7">
    <name type="scientific">Pleionea mediterranea</name>
    <dbReference type="NCBI Taxonomy" id="523701"/>
    <lineage>
        <taxon>Bacteria</taxon>
        <taxon>Pseudomonadati</taxon>
        <taxon>Pseudomonadota</taxon>
        <taxon>Gammaproteobacteria</taxon>
        <taxon>Oceanospirillales</taxon>
        <taxon>Pleioneaceae</taxon>
        <taxon>Pleionea</taxon>
    </lineage>
</organism>
<comment type="pathway">
    <text evidence="4">Amino-acid biosynthesis.</text>
</comment>
<dbReference type="GO" id="GO:0000105">
    <property type="term" value="P:L-histidine biosynthetic process"/>
    <property type="evidence" value="ECO:0007669"/>
    <property type="project" value="UniProtKB-KW"/>
</dbReference>
<dbReference type="InterPro" id="IPR044524">
    <property type="entry name" value="Isoase_HisA-like"/>
</dbReference>
<sequence length="240" mass="26452">MLAIPVIDVKSGRCVHTQGVGDKSKQVMEDPIALCGTFSDMGARQIQLVDMDAIRNRQPEHLSLVQQIKRQFPDMKLQVSGGVCSSEDIQIWLDAGADWVTLGGRLLRKQDEMELILVELGQNLIIGMDVRAQLWQQGYCPFMGMSFQDWAQALEDEGVAALMFTEVPEQGRVNGHSLTAASELAASINLPVIAHGGVQSVHDLKNLSQPGYHKLHGVTLGKPMFDGFFSYHDAISMLKH</sequence>
<dbReference type="Gene3D" id="3.20.20.70">
    <property type="entry name" value="Aldolase class I"/>
    <property type="match status" value="1"/>
</dbReference>
<keyword evidence="7" id="KW-1185">Reference proteome</keyword>
<dbReference type="EMBL" id="QGGU01000004">
    <property type="protein sequence ID" value="PWK52981.1"/>
    <property type="molecule type" value="Genomic_DNA"/>
</dbReference>
<dbReference type="Pfam" id="PF00977">
    <property type="entry name" value="His_biosynth"/>
    <property type="match status" value="1"/>
</dbReference>
<dbReference type="GO" id="GO:0000162">
    <property type="term" value="P:L-tryptophan biosynthetic process"/>
    <property type="evidence" value="ECO:0007669"/>
    <property type="project" value="TreeGrafter"/>
</dbReference>
<dbReference type="InterPro" id="IPR006062">
    <property type="entry name" value="His_biosynth"/>
</dbReference>
<gene>
    <name evidence="6" type="ORF">C8D97_104199</name>
</gene>
<keyword evidence="2 5" id="KW-0028">Amino-acid biosynthesis</keyword>
<evidence type="ECO:0000256" key="4">
    <source>
        <dbReference type="ARBA" id="ARBA00029440"/>
    </source>
</evidence>
<name>A0A316FWB5_9GAMM</name>
<dbReference type="InterPro" id="IPR013785">
    <property type="entry name" value="Aldolase_TIM"/>
</dbReference>
<comment type="similarity">
    <text evidence="1 5">Belongs to the HisA/HisF family.</text>
</comment>
<keyword evidence="3 5" id="KW-0368">Histidine biosynthesis</keyword>
<reference evidence="6 7" key="1">
    <citation type="submission" date="2018-05" db="EMBL/GenBank/DDBJ databases">
        <title>Genomic Encyclopedia of Type Strains, Phase IV (KMG-IV): sequencing the most valuable type-strain genomes for metagenomic binning, comparative biology and taxonomic classification.</title>
        <authorList>
            <person name="Goeker M."/>
        </authorList>
    </citation>
    <scope>NUCLEOTIDE SEQUENCE [LARGE SCALE GENOMIC DNA]</scope>
    <source>
        <strain evidence="6 7">DSM 25350</strain>
    </source>
</reference>
<evidence type="ECO:0000313" key="7">
    <source>
        <dbReference type="Proteomes" id="UP000245790"/>
    </source>
</evidence>
<evidence type="ECO:0000256" key="1">
    <source>
        <dbReference type="ARBA" id="ARBA00009667"/>
    </source>
</evidence>
<protein>
    <submittedName>
        <fullName evidence="6">1-(5-phosphoribosyl)-5-[(5-phosphoribosylamino)methylideneamino] imidazole-4-carboxamide isomerase</fullName>
    </submittedName>
</protein>
<dbReference type="GO" id="GO:0005737">
    <property type="term" value="C:cytoplasm"/>
    <property type="evidence" value="ECO:0007669"/>
    <property type="project" value="TreeGrafter"/>
</dbReference>
<evidence type="ECO:0000313" key="6">
    <source>
        <dbReference type="EMBL" id="PWK52981.1"/>
    </source>
</evidence>
<dbReference type="PANTHER" id="PTHR43090:SF2">
    <property type="entry name" value="1-(5-PHOSPHORIBOSYL)-5-[(5-PHOSPHORIBOSYLAMINO)METHYLIDENEAMINO] IMIDAZOLE-4-CARBOXAMIDE ISOMERASE"/>
    <property type="match status" value="1"/>
</dbReference>